<gene>
    <name evidence="2" type="ORF">BST92_09700</name>
</gene>
<dbReference type="InterPro" id="IPR029044">
    <property type="entry name" value="Nucleotide-diphossugar_trans"/>
</dbReference>
<dbReference type="InterPro" id="IPR001173">
    <property type="entry name" value="Glyco_trans_2-like"/>
</dbReference>
<reference evidence="2 3" key="1">
    <citation type="submission" date="2017-01" db="EMBL/GenBank/DDBJ databases">
        <title>Trade-off between light-utilization and light-protection in marine flavobacteria.</title>
        <authorList>
            <person name="Kumagai Y."/>
            <person name="Yoshizawa S."/>
            <person name="Kogure K."/>
            <person name="Iwasaki W."/>
        </authorList>
    </citation>
    <scope>NUCLEOTIDE SEQUENCE [LARGE SCALE GENOMIC DNA]</scope>
    <source>
        <strain evidence="2 3">KCTC 32109</strain>
    </source>
</reference>
<dbReference type="PANTHER" id="PTHR43179">
    <property type="entry name" value="RHAMNOSYLTRANSFERASE WBBL"/>
    <property type="match status" value="1"/>
</dbReference>
<comment type="caution">
    <text evidence="2">The sequence shown here is derived from an EMBL/GenBank/DDBJ whole genome shotgun (WGS) entry which is preliminary data.</text>
</comment>
<evidence type="ECO:0000259" key="1">
    <source>
        <dbReference type="Pfam" id="PF00535"/>
    </source>
</evidence>
<dbReference type="Gene3D" id="3.90.550.10">
    <property type="entry name" value="Spore Coat Polysaccharide Biosynthesis Protein SpsA, Chain A"/>
    <property type="match status" value="1"/>
</dbReference>
<sequence>MISFIIVNYNTPDLVAQAISSVYKYLDLQLFEVIVVDNASIKGSIEVAIAAFPDVILIKSEENLGFGRANNLGFQHAQGKYILLLNSDAYLVDTSSILIMMDYLEKHEHVGIVGPNFIKKDGSPNYAYGNLLEKRKIWSDIGIYKIPIQEYVNYATYKVCDTKRPKEVGYLAAAGILIKSTVIKELGLFDPHIFLYYEDMELGWRYGRHNYLSVILPEATIVHLGGGSGASISQELQQKISDSKSYFIKKRFGAFFLLKVKWVSFFFKGFKRLKRRIS</sequence>
<dbReference type="OrthoDB" id="9771846at2"/>
<evidence type="ECO:0000313" key="2">
    <source>
        <dbReference type="EMBL" id="PQJ32181.1"/>
    </source>
</evidence>
<organism evidence="2 3">
    <name type="scientific">Nonlabens arenilitoris</name>
    <dbReference type="NCBI Taxonomy" id="1217969"/>
    <lineage>
        <taxon>Bacteria</taxon>
        <taxon>Pseudomonadati</taxon>
        <taxon>Bacteroidota</taxon>
        <taxon>Flavobacteriia</taxon>
        <taxon>Flavobacteriales</taxon>
        <taxon>Flavobacteriaceae</taxon>
        <taxon>Nonlabens</taxon>
    </lineage>
</organism>
<feature type="domain" description="Glycosyltransferase 2-like" evidence="1">
    <location>
        <begin position="3"/>
        <end position="157"/>
    </location>
</feature>
<keyword evidence="3" id="KW-1185">Reference proteome</keyword>
<dbReference type="Pfam" id="PF00535">
    <property type="entry name" value="Glycos_transf_2"/>
    <property type="match status" value="1"/>
</dbReference>
<evidence type="ECO:0000313" key="3">
    <source>
        <dbReference type="Proteomes" id="UP000239747"/>
    </source>
</evidence>
<name>A0A2S7UC68_9FLAO</name>
<dbReference type="CDD" id="cd04186">
    <property type="entry name" value="GT_2_like_c"/>
    <property type="match status" value="1"/>
</dbReference>
<accession>A0A2S7UC68</accession>
<dbReference type="RefSeq" id="WP_105071270.1">
    <property type="nucleotide sequence ID" value="NZ_MTPW01000001.1"/>
</dbReference>
<dbReference type="SUPFAM" id="SSF53448">
    <property type="entry name" value="Nucleotide-diphospho-sugar transferases"/>
    <property type="match status" value="1"/>
</dbReference>
<dbReference type="Proteomes" id="UP000239747">
    <property type="component" value="Unassembled WGS sequence"/>
</dbReference>
<dbReference type="AlphaFoldDB" id="A0A2S7UC68"/>
<proteinExistence type="predicted"/>
<protein>
    <recommendedName>
        <fullName evidence="1">Glycosyltransferase 2-like domain-containing protein</fullName>
    </recommendedName>
</protein>
<dbReference type="EMBL" id="MTPW01000001">
    <property type="protein sequence ID" value="PQJ32181.1"/>
    <property type="molecule type" value="Genomic_DNA"/>
</dbReference>
<dbReference type="PANTHER" id="PTHR43179:SF7">
    <property type="entry name" value="RHAMNOSYLTRANSFERASE WBBL"/>
    <property type="match status" value="1"/>
</dbReference>